<evidence type="ECO:0000256" key="2">
    <source>
        <dbReference type="PROSITE-ProRule" id="PRU00169"/>
    </source>
</evidence>
<reference evidence="4" key="1">
    <citation type="journal article" date="2022" name="Arch. Microbiol.">
        <title>Pseudodesulfovibrio sediminis sp. nov., a mesophilic and neutrophilic sulfate-reducing bacterium isolated from sediment of a brackish lake.</title>
        <authorList>
            <person name="Takahashi A."/>
            <person name="Kojima H."/>
            <person name="Watanabe M."/>
            <person name="Fukui M."/>
        </authorList>
    </citation>
    <scope>NUCLEOTIDE SEQUENCE</scope>
    <source>
        <strain evidence="4">SF6</strain>
    </source>
</reference>
<dbReference type="Proteomes" id="UP001053296">
    <property type="component" value="Chromosome"/>
</dbReference>
<dbReference type="CDD" id="cd00156">
    <property type="entry name" value="REC"/>
    <property type="match status" value="1"/>
</dbReference>
<keyword evidence="5" id="KW-1185">Reference proteome</keyword>
<evidence type="ECO:0000313" key="5">
    <source>
        <dbReference type="Proteomes" id="UP001053296"/>
    </source>
</evidence>
<sequence length="134" mass="14726">MANQVHILVFDNGTGFASLLTERLEQYGYTVNTATNYNETFNGLEEAPCHVAVLDMNMPGLGGLQQIKVLRATFPGVKVIMLTDDNPKETMDCLRAGAFDYQTKPVHVDILTAVIRNAAEPVPLYGKKPPCRIS</sequence>
<dbReference type="PROSITE" id="PS50110">
    <property type="entry name" value="RESPONSE_REGULATORY"/>
    <property type="match status" value="1"/>
</dbReference>
<feature type="modified residue" description="4-aspartylphosphate" evidence="2">
    <location>
        <position position="55"/>
    </location>
</feature>
<gene>
    <name evidence="4" type="ORF">PSDVSF_29870</name>
</gene>
<evidence type="ECO:0000313" key="4">
    <source>
        <dbReference type="EMBL" id="BCS89745.1"/>
    </source>
</evidence>
<dbReference type="InterPro" id="IPR001789">
    <property type="entry name" value="Sig_transdc_resp-reg_receiver"/>
</dbReference>
<accession>A0ABN6EWA3</accession>
<dbReference type="PANTHER" id="PTHR44591">
    <property type="entry name" value="STRESS RESPONSE REGULATOR PROTEIN 1"/>
    <property type="match status" value="1"/>
</dbReference>
<keyword evidence="1 2" id="KW-0597">Phosphoprotein</keyword>
<proteinExistence type="predicted"/>
<feature type="domain" description="Response regulatory" evidence="3">
    <location>
        <begin position="6"/>
        <end position="119"/>
    </location>
</feature>
<organism evidence="4 5">
    <name type="scientific">Pseudodesulfovibrio sediminis</name>
    <dbReference type="NCBI Taxonomy" id="2810563"/>
    <lineage>
        <taxon>Bacteria</taxon>
        <taxon>Pseudomonadati</taxon>
        <taxon>Thermodesulfobacteriota</taxon>
        <taxon>Desulfovibrionia</taxon>
        <taxon>Desulfovibrionales</taxon>
        <taxon>Desulfovibrionaceae</taxon>
    </lineage>
</organism>
<name>A0ABN6EWA3_9BACT</name>
<dbReference type="Pfam" id="PF00072">
    <property type="entry name" value="Response_reg"/>
    <property type="match status" value="1"/>
</dbReference>
<dbReference type="SMART" id="SM00448">
    <property type="entry name" value="REC"/>
    <property type="match status" value="1"/>
</dbReference>
<dbReference type="SUPFAM" id="SSF52172">
    <property type="entry name" value="CheY-like"/>
    <property type="match status" value="1"/>
</dbReference>
<protein>
    <recommendedName>
        <fullName evidence="3">Response regulatory domain-containing protein</fullName>
    </recommendedName>
</protein>
<dbReference type="PANTHER" id="PTHR44591:SF3">
    <property type="entry name" value="RESPONSE REGULATORY DOMAIN-CONTAINING PROTEIN"/>
    <property type="match status" value="1"/>
</dbReference>
<dbReference type="RefSeq" id="WP_229591704.1">
    <property type="nucleotide sequence ID" value="NZ_AP024485.1"/>
</dbReference>
<dbReference type="Gene3D" id="3.40.50.2300">
    <property type="match status" value="1"/>
</dbReference>
<evidence type="ECO:0000256" key="1">
    <source>
        <dbReference type="ARBA" id="ARBA00022553"/>
    </source>
</evidence>
<evidence type="ECO:0000259" key="3">
    <source>
        <dbReference type="PROSITE" id="PS50110"/>
    </source>
</evidence>
<dbReference type="InterPro" id="IPR050595">
    <property type="entry name" value="Bact_response_regulator"/>
</dbReference>
<dbReference type="EMBL" id="AP024485">
    <property type="protein sequence ID" value="BCS89745.1"/>
    <property type="molecule type" value="Genomic_DNA"/>
</dbReference>
<dbReference type="InterPro" id="IPR011006">
    <property type="entry name" value="CheY-like_superfamily"/>
</dbReference>